<dbReference type="Pfam" id="PF02518">
    <property type="entry name" value="HATPase_c"/>
    <property type="match status" value="1"/>
</dbReference>
<reference evidence="9 10" key="1">
    <citation type="journal article" date="2015" name="Nature">
        <title>rRNA introns, odd ribosomes, and small enigmatic genomes across a large radiation of phyla.</title>
        <authorList>
            <person name="Brown C.T."/>
            <person name="Hug L.A."/>
            <person name="Thomas B.C."/>
            <person name="Sharon I."/>
            <person name="Castelle C.J."/>
            <person name="Singh A."/>
            <person name="Wilkins M.J."/>
            <person name="Williams K.H."/>
            <person name="Banfield J.F."/>
        </authorList>
    </citation>
    <scope>NUCLEOTIDE SEQUENCE [LARGE SCALE GENOMIC DNA]</scope>
</reference>
<dbReference type="PANTHER" id="PTHR45453">
    <property type="entry name" value="PHOSPHATE REGULON SENSOR PROTEIN PHOR"/>
    <property type="match status" value="1"/>
</dbReference>
<name>A0A837HNK6_9BACT</name>
<dbReference type="GO" id="GO:0004721">
    <property type="term" value="F:phosphoprotein phosphatase activity"/>
    <property type="evidence" value="ECO:0007669"/>
    <property type="project" value="TreeGrafter"/>
</dbReference>
<dbReference type="AlphaFoldDB" id="A0A837HNK6"/>
<evidence type="ECO:0000256" key="5">
    <source>
        <dbReference type="ARBA" id="ARBA00022777"/>
    </source>
</evidence>
<evidence type="ECO:0000313" key="10">
    <source>
        <dbReference type="Proteomes" id="UP000033998"/>
    </source>
</evidence>
<dbReference type="GO" id="GO:0000155">
    <property type="term" value="F:phosphorelay sensor kinase activity"/>
    <property type="evidence" value="ECO:0007669"/>
    <property type="project" value="TreeGrafter"/>
</dbReference>
<evidence type="ECO:0000313" key="9">
    <source>
        <dbReference type="EMBL" id="KKR01381.1"/>
    </source>
</evidence>
<keyword evidence="7" id="KW-0812">Transmembrane</keyword>
<organism evidence="9 10">
    <name type="scientific">Candidatus Nomurabacteria bacterium GW2011_GWD2_39_12</name>
    <dbReference type="NCBI Taxonomy" id="1618759"/>
    <lineage>
        <taxon>Bacteria</taxon>
        <taxon>Candidatus Nomuraibacteriota</taxon>
    </lineage>
</organism>
<dbReference type="InterPro" id="IPR003594">
    <property type="entry name" value="HATPase_dom"/>
</dbReference>
<proteinExistence type="predicted"/>
<dbReference type="PROSITE" id="PS50109">
    <property type="entry name" value="HIS_KIN"/>
    <property type="match status" value="1"/>
</dbReference>
<feature type="transmembrane region" description="Helical" evidence="7">
    <location>
        <begin position="214"/>
        <end position="234"/>
    </location>
</feature>
<evidence type="ECO:0000256" key="1">
    <source>
        <dbReference type="ARBA" id="ARBA00000085"/>
    </source>
</evidence>
<comment type="catalytic activity">
    <reaction evidence="1">
        <text>ATP + protein L-histidine = ADP + protein N-phospho-L-histidine.</text>
        <dbReference type="EC" id="2.7.13.3"/>
    </reaction>
</comment>
<accession>A0A837HNK6</accession>
<feature type="domain" description="Histidine kinase" evidence="8">
    <location>
        <begin position="370"/>
        <end position="489"/>
    </location>
</feature>
<keyword evidence="4" id="KW-0808">Transferase</keyword>
<gene>
    <name evidence="9" type="ORF">UT27_C0008G0001</name>
</gene>
<feature type="transmembrane region" description="Helical" evidence="7">
    <location>
        <begin position="50"/>
        <end position="73"/>
    </location>
</feature>
<sequence>MEQFCPWEQAQYFIYSDNIPTLFFYSHIPAIIIALLVGFLVFYKSNKSGVGVTLLLITLLFSIWSIFDLILWATNRPDIVMFFWSLQILIEPLIYLLGFYLTYLFITNKDLGFKAKLLGLALYSPIVFLLPSAYNLVGVELVYCTAIEGVVAQYFTYIVELVFIISIFVLTDREYRKNISRKREILTFGLGVVAFLLAFSWGNLIGSFTDNWTLAQFGLIGMPIFVAFLAYLIVKFHTFNIKLIATQVLMVSLWFLVLGILFIRNINNVRVVTLFTLFLVTVVGYLLVKSVKKEIERKEELAKLNIELQDSIKQRESLVHLVTHKVKGSFTRSKYIFAGIIDGTFGIVSPSIKKYAEQGLESDNMGIETVDLVLNADNLQKGTVKYDMKSIDFKEIVLKAIEEKRGPIEMKGLKIENTIKDGNYTILGDTFWLKEAVHNLIENSIQYTKTGGIVVGLSDGNGKVVLSVKDTGVGINDEDKKSLFTEGGR</sequence>
<dbReference type="Gene3D" id="3.30.565.10">
    <property type="entry name" value="Histidine kinase-like ATPase, C-terminal domain"/>
    <property type="match status" value="1"/>
</dbReference>
<keyword evidence="7" id="KW-0472">Membrane</keyword>
<evidence type="ECO:0000256" key="7">
    <source>
        <dbReference type="SAM" id="Phobius"/>
    </source>
</evidence>
<dbReference type="EMBL" id="LBWE01000008">
    <property type="protein sequence ID" value="KKR01381.1"/>
    <property type="molecule type" value="Genomic_DNA"/>
</dbReference>
<comment type="caution">
    <text evidence="9">The sequence shown here is derived from an EMBL/GenBank/DDBJ whole genome shotgun (WGS) entry which is preliminary data.</text>
</comment>
<dbReference type="GO" id="GO:0016036">
    <property type="term" value="P:cellular response to phosphate starvation"/>
    <property type="evidence" value="ECO:0007669"/>
    <property type="project" value="TreeGrafter"/>
</dbReference>
<feature type="transmembrane region" description="Helical" evidence="7">
    <location>
        <begin position="79"/>
        <end position="105"/>
    </location>
</feature>
<feature type="transmembrane region" description="Helical" evidence="7">
    <location>
        <begin position="22"/>
        <end position="43"/>
    </location>
</feature>
<dbReference type="GO" id="GO:0005886">
    <property type="term" value="C:plasma membrane"/>
    <property type="evidence" value="ECO:0007669"/>
    <property type="project" value="TreeGrafter"/>
</dbReference>
<dbReference type="InterPro" id="IPR036890">
    <property type="entry name" value="HATPase_C_sf"/>
</dbReference>
<dbReference type="PANTHER" id="PTHR45453:SF1">
    <property type="entry name" value="PHOSPHATE REGULON SENSOR PROTEIN PHOR"/>
    <property type="match status" value="1"/>
</dbReference>
<feature type="transmembrane region" description="Helical" evidence="7">
    <location>
        <begin position="117"/>
        <end position="134"/>
    </location>
</feature>
<feature type="non-terminal residue" evidence="9">
    <location>
        <position position="489"/>
    </location>
</feature>
<evidence type="ECO:0000256" key="6">
    <source>
        <dbReference type="ARBA" id="ARBA00023012"/>
    </source>
</evidence>
<feature type="transmembrane region" description="Helical" evidence="7">
    <location>
        <begin position="269"/>
        <end position="288"/>
    </location>
</feature>
<dbReference type="InterPro" id="IPR050351">
    <property type="entry name" value="BphY/WalK/GraS-like"/>
</dbReference>
<evidence type="ECO:0000256" key="3">
    <source>
        <dbReference type="ARBA" id="ARBA00022553"/>
    </source>
</evidence>
<dbReference type="SUPFAM" id="SSF55874">
    <property type="entry name" value="ATPase domain of HSP90 chaperone/DNA topoisomerase II/histidine kinase"/>
    <property type="match status" value="1"/>
</dbReference>
<keyword evidence="6" id="KW-0902">Two-component regulatory system</keyword>
<feature type="transmembrane region" description="Helical" evidence="7">
    <location>
        <begin position="185"/>
        <end position="202"/>
    </location>
</feature>
<evidence type="ECO:0000256" key="2">
    <source>
        <dbReference type="ARBA" id="ARBA00012438"/>
    </source>
</evidence>
<protein>
    <recommendedName>
        <fullName evidence="2">histidine kinase</fullName>
        <ecNumber evidence="2">2.7.13.3</ecNumber>
    </recommendedName>
</protein>
<evidence type="ECO:0000259" key="8">
    <source>
        <dbReference type="PROSITE" id="PS50109"/>
    </source>
</evidence>
<evidence type="ECO:0000256" key="4">
    <source>
        <dbReference type="ARBA" id="ARBA00022679"/>
    </source>
</evidence>
<dbReference type="Proteomes" id="UP000033998">
    <property type="component" value="Unassembled WGS sequence"/>
</dbReference>
<feature type="transmembrane region" description="Helical" evidence="7">
    <location>
        <begin position="241"/>
        <end position="263"/>
    </location>
</feature>
<keyword evidence="7" id="KW-1133">Transmembrane helix</keyword>
<dbReference type="EC" id="2.7.13.3" evidence="2"/>
<dbReference type="InterPro" id="IPR005467">
    <property type="entry name" value="His_kinase_dom"/>
</dbReference>
<keyword evidence="3" id="KW-0597">Phosphoprotein</keyword>
<keyword evidence="5 9" id="KW-0418">Kinase</keyword>
<feature type="transmembrane region" description="Helical" evidence="7">
    <location>
        <begin position="154"/>
        <end position="173"/>
    </location>
</feature>